<dbReference type="Proteomes" id="UP000445144">
    <property type="component" value="Unassembled WGS sequence"/>
</dbReference>
<evidence type="ECO:0000313" key="2">
    <source>
        <dbReference type="EMBL" id="CAA7197455.1"/>
    </source>
</evidence>
<sequence>MKHILFALFFALSTLVFAQGRRQNQSSIHLQYGMSPSKDDLKATKSIMGGYAKILGDKGFMGKVEGFYQDLEVTYSNKQILPYKKYGVNINGGYSYEGFYPVMINAWLGAFGGYEDVNKGNKTSPLTKETIQEDVKGFVYGLSGSLEGEIFLTRKLSLLTTYSQFYDLKSKFSKSNYGFFGGFRFYID</sequence>
<keyword evidence="3" id="KW-1185">Reference proteome</keyword>
<dbReference type="AlphaFoldDB" id="A0A6N4X9J1"/>
<dbReference type="InterPro" id="IPR018899">
    <property type="entry name" value="Conjug_transposon_Tra0"/>
</dbReference>
<protein>
    <recommendedName>
        <fullName evidence="4">Conjugative transposon protein TraO</fullName>
    </recommendedName>
</protein>
<feature type="signal peptide" evidence="1">
    <location>
        <begin position="1"/>
        <end position="18"/>
    </location>
</feature>
<accession>A0A6N4X9J1</accession>
<evidence type="ECO:0000256" key="1">
    <source>
        <dbReference type="SAM" id="SignalP"/>
    </source>
</evidence>
<dbReference type="RefSeq" id="WP_162034122.1">
    <property type="nucleotide sequence ID" value="NZ_CACVBR010000055.1"/>
</dbReference>
<gene>
    <name evidence="2" type="ORF">CHRY9293_03514</name>
</gene>
<proteinExistence type="predicted"/>
<dbReference type="EMBL" id="CACVBR010000055">
    <property type="protein sequence ID" value="CAA7197455.1"/>
    <property type="molecule type" value="Genomic_DNA"/>
</dbReference>
<keyword evidence="1" id="KW-0732">Signal</keyword>
<feature type="chain" id="PRO_5026872135" description="Conjugative transposon protein TraO" evidence="1">
    <location>
        <begin position="19"/>
        <end position="188"/>
    </location>
</feature>
<evidence type="ECO:0008006" key="4">
    <source>
        <dbReference type="Google" id="ProtNLM"/>
    </source>
</evidence>
<evidence type="ECO:0000313" key="3">
    <source>
        <dbReference type="Proteomes" id="UP000445144"/>
    </source>
</evidence>
<organism evidence="2 3">
    <name type="scientific">Chryseobacterium potabilaquae</name>
    <dbReference type="NCBI Taxonomy" id="2675057"/>
    <lineage>
        <taxon>Bacteria</taxon>
        <taxon>Pseudomonadati</taxon>
        <taxon>Bacteroidota</taxon>
        <taxon>Flavobacteriia</taxon>
        <taxon>Flavobacteriales</taxon>
        <taxon>Weeksellaceae</taxon>
        <taxon>Chryseobacterium group</taxon>
        <taxon>Chryseobacterium</taxon>
    </lineage>
</organism>
<reference evidence="2 3" key="1">
    <citation type="submission" date="2020-01" db="EMBL/GenBank/DDBJ databases">
        <authorList>
            <person name="Rodrigo-Torres L."/>
            <person name="Arahal R. D."/>
            <person name="Lucena T."/>
        </authorList>
    </citation>
    <scope>NUCLEOTIDE SEQUENCE [LARGE SCALE GENOMIC DNA]</scope>
    <source>
        <strain evidence="2 3">CECT 9293</strain>
    </source>
</reference>
<dbReference type="Pfam" id="PF10626">
    <property type="entry name" value="TraO"/>
    <property type="match status" value="1"/>
</dbReference>
<name>A0A6N4X9J1_9FLAO</name>